<keyword evidence="3" id="KW-0282">Flagellum</keyword>
<dbReference type="AlphaFoldDB" id="A0A373FI98"/>
<dbReference type="CDD" id="cd17470">
    <property type="entry name" value="T3SS_Flik_C"/>
    <property type="match status" value="1"/>
</dbReference>
<dbReference type="OrthoDB" id="9157214at2"/>
<evidence type="ECO:0000313" key="3">
    <source>
        <dbReference type="EMBL" id="RGE43215.1"/>
    </source>
</evidence>
<name>A0A373FI98_COMTE</name>
<feature type="region of interest" description="Disordered" evidence="1">
    <location>
        <begin position="1"/>
        <end position="37"/>
    </location>
</feature>
<keyword evidence="4" id="KW-1185">Reference proteome</keyword>
<feature type="compositionally biased region" description="Low complexity" evidence="1">
    <location>
        <begin position="276"/>
        <end position="285"/>
    </location>
</feature>
<proteinExistence type="predicted"/>
<keyword evidence="3" id="KW-0969">Cilium</keyword>
<dbReference type="InterPro" id="IPR021136">
    <property type="entry name" value="Flagellar_hook_control-like_C"/>
</dbReference>
<reference evidence="3 4" key="1">
    <citation type="submission" date="2018-08" db="EMBL/GenBank/DDBJ databases">
        <title>Comamonas testosteroni strain SWCO2.</title>
        <authorList>
            <person name="Jiang N."/>
            <person name="Zhang X.Z."/>
        </authorList>
    </citation>
    <scope>NUCLEOTIDE SEQUENCE [LARGE SCALE GENOMIC DNA]</scope>
    <source>
        <strain evidence="3 4">SWCO2</strain>
    </source>
</reference>
<organism evidence="3 4">
    <name type="scientific">Comamonas testosteroni</name>
    <name type="common">Pseudomonas testosteroni</name>
    <dbReference type="NCBI Taxonomy" id="285"/>
    <lineage>
        <taxon>Bacteria</taxon>
        <taxon>Pseudomonadati</taxon>
        <taxon>Pseudomonadota</taxon>
        <taxon>Betaproteobacteria</taxon>
        <taxon>Burkholderiales</taxon>
        <taxon>Comamonadaceae</taxon>
        <taxon>Comamonas</taxon>
    </lineage>
</organism>
<evidence type="ECO:0000256" key="1">
    <source>
        <dbReference type="SAM" id="MobiDB-lite"/>
    </source>
</evidence>
<dbReference type="Proteomes" id="UP000261948">
    <property type="component" value="Unassembled WGS sequence"/>
</dbReference>
<feature type="region of interest" description="Disordered" evidence="1">
    <location>
        <begin position="276"/>
        <end position="300"/>
    </location>
</feature>
<accession>A0A373FI98</accession>
<sequence length="432" mass="44363">MADTRIESPRSGEPRISKAAQSMASARTAGAGDQPAQGFSSLLASLDSFAATGLPQALVPDEAQTTTTTDLTPLNAQDQLLASQVHAPWMSLVGQTARLDTQGDADLRQGVASDFLSGRGNSTLLAHRQALDPAAAQAHAGVLPDSESNEPQVHDLNTLNAINFDDSATAALTDKKAQTAESAAISAAMADIDKTTSRAEPAQPQRPVPVASQGISLQGMTAVAPQTAEHLKELLRSAKSESASVGAEKTGSVTGGSELLAAAAGFGAAMGAASAGMQGQGQSASDLSQSANPDAMPSEREQEVSEQVAFWVHQKTQNAALSIEHQGKPIQVQVQLNGQEAHVRFAAGDEQARQWLAQGQDQLRELLQAQGLNLSGVSVGADGAGQQQSQADAHGRQPVNAAITRVGVQNAAGNAGNTGLARQAQGSVDLFV</sequence>
<dbReference type="Pfam" id="PF02120">
    <property type="entry name" value="Flg_hook"/>
    <property type="match status" value="1"/>
</dbReference>
<protein>
    <submittedName>
        <fullName evidence="3">Flagellar hook-length control protein FliK</fullName>
    </submittedName>
</protein>
<dbReference type="EMBL" id="QURR01000020">
    <property type="protein sequence ID" value="RGE43215.1"/>
    <property type="molecule type" value="Genomic_DNA"/>
</dbReference>
<feature type="compositionally biased region" description="Basic and acidic residues" evidence="1">
    <location>
        <begin position="1"/>
        <end position="16"/>
    </location>
</feature>
<gene>
    <name evidence="3" type="ORF">DZC30_15445</name>
</gene>
<keyword evidence="3" id="KW-0966">Cell projection</keyword>
<evidence type="ECO:0000313" key="4">
    <source>
        <dbReference type="Proteomes" id="UP000261948"/>
    </source>
</evidence>
<evidence type="ECO:0000259" key="2">
    <source>
        <dbReference type="Pfam" id="PF02120"/>
    </source>
</evidence>
<feature type="domain" description="Flagellar hook-length control protein-like C-terminal" evidence="2">
    <location>
        <begin position="306"/>
        <end position="388"/>
    </location>
</feature>
<comment type="caution">
    <text evidence="3">The sequence shown here is derived from an EMBL/GenBank/DDBJ whole genome shotgun (WGS) entry which is preliminary data.</text>
</comment>
<dbReference type="InterPro" id="IPR038610">
    <property type="entry name" value="FliK-like_C_sf"/>
</dbReference>
<dbReference type="Gene3D" id="3.30.750.140">
    <property type="match status" value="1"/>
</dbReference>